<feature type="domain" description="Major facilitator superfamily (MFS) profile" evidence="6">
    <location>
        <begin position="14"/>
        <end position="385"/>
    </location>
</feature>
<reference evidence="7" key="1">
    <citation type="submission" date="2021-12" db="EMBL/GenBank/DDBJ databases">
        <authorList>
            <person name="King R."/>
        </authorList>
    </citation>
    <scope>NUCLEOTIDE SEQUENCE</scope>
</reference>
<dbReference type="EMBL" id="OU893338">
    <property type="protein sequence ID" value="CAG9794712.1"/>
    <property type="molecule type" value="Genomic_DNA"/>
</dbReference>
<feature type="transmembrane region" description="Helical" evidence="5">
    <location>
        <begin position="232"/>
        <end position="251"/>
    </location>
</feature>
<feature type="transmembrane region" description="Helical" evidence="5">
    <location>
        <begin position="294"/>
        <end position="318"/>
    </location>
</feature>
<dbReference type="InterPro" id="IPR050549">
    <property type="entry name" value="MFS_Trehalose_Transporter"/>
</dbReference>
<feature type="transmembrane region" description="Helical" evidence="5">
    <location>
        <begin position="146"/>
        <end position="168"/>
    </location>
</feature>
<evidence type="ECO:0000256" key="4">
    <source>
        <dbReference type="ARBA" id="ARBA00023136"/>
    </source>
</evidence>
<feature type="transmembrane region" description="Helical" evidence="5">
    <location>
        <begin position="174"/>
        <end position="191"/>
    </location>
</feature>
<evidence type="ECO:0000259" key="6">
    <source>
        <dbReference type="PROSITE" id="PS50850"/>
    </source>
</evidence>
<evidence type="ECO:0000256" key="2">
    <source>
        <dbReference type="ARBA" id="ARBA00022692"/>
    </source>
</evidence>
<evidence type="ECO:0000256" key="1">
    <source>
        <dbReference type="ARBA" id="ARBA00004141"/>
    </source>
</evidence>
<dbReference type="Pfam" id="PF00083">
    <property type="entry name" value="Sugar_tr"/>
    <property type="match status" value="2"/>
</dbReference>
<dbReference type="GO" id="GO:0022857">
    <property type="term" value="F:transmembrane transporter activity"/>
    <property type="evidence" value="ECO:0007669"/>
    <property type="project" value="InterPro"/>
</dbReference>
<dbReference type="OrthoDB" id="8120565at2759"/>
<dbReference type="InterPro" id="IPR020846">
    <property type="entry name" value="MFS_dom"/>
</dbReference>
<evidence type="ECO:0000313" key="7">
    <source>
        <dbReference type="EMBL" id="CAG9794712.1"/>
    </source>
</evidence>
<dbReference type="Gene3D" id="1.20.1250.20">
    <property type="entry name" value="MFS general substrate transporter like domains"/>
    <property type="match status" value="2"/>
</dbReference>
<dbReference type="PANTHER" id="PTHR48021:SF1">
    <property type="entry name" value="GH07001P-RELATED"/>
    <property type="match status" value="1"/>
</dbReference>
<evidence type="ECO:0000256" key="5">
    <source>
        <dbReference type="SAM" id="Phobius"/>
    </source>
</evidence>
<organism evidence="7 8">
    <name type="scientific">Diatraea saccharalis</name>
    <name type="common">sugarcane borer</name>
    <dbReference type="NCBI Taxonomy" id="40085"/>
    <lineage>
        <taxon>Eukaryota</taxon>
        <taxon>Metazoa</taxon>
        <taxon>Ecdysozoa</taxon>
        <taxon>Arthropoda</taxon>
        <taxon>Hexapoda</taxon>
        <taxon>Insecta</taxon>
        <taxon>Pterygota</taxon>
        <taxon>Neoptera</taxon>
        <taxon>Endopterygota</taxon>
        <taxon>Lepidoptera</taxon>
        <taxon>Glossata</taxon>
        <taxon>Ditrysia</taxon>
        <taxon>Pyraloidea</taxon>
        <taxon>Crambidae</taxon>
        <taxon>Crambinae</taxon>
        <taxon>Diatraea</taxon>
    </lineage>
</organism>
<sequence>MLLKLCNGPKIRQYAIIIIVNLNILGTGMTVTWPSPIYVKLRNKDEAVLERQITPEEWSWILSAGYLVSAITNFIPGILQERIGRKYCLMVAIIPKILEGLLLVSTSKIWILYLCRTLNSVADGFLICVVPTYSAEIASKEIRGSLGTLLQIMSSLGVVIMLGVGPFLSYRATNILLCSVIVGCAIPLILVPDSPYFLYAKVVGSQLSGFNGVNLYLQTILESTHTNIRPEVASVIIGCIQLAASIFTSLVTDRFGRKRILTTTFTGMAIGMVGLGTFFYFTENADDITGFMNFLPLIALVLIVFCFSAGPGSINWMLSAEMFDSSSRAVGLSICSVLFTIAVFVVIRFFAPLMLAIGPAAGYWMFSLNCLIMSGLITFLFPETKGKTFTEIQMNLVGKHDEEKCEKNISNDFRL</sequence>
<feature type="transmembrane region" description="Helical" evidence="5">
    <location>
        <begin position="363"/>
        <end position="381"/>
    </location>
</feature>
<keyword evidence="3 5" id="KW-1133">Transmembrane helix</keyword>
<dbReference type="PROSITE" id="PS50850">
    <property type="entry name" value="MFS"/>
    <property type="match status" value="1"/>
</dbReference>
<gene>
    <name evidence="7" type="ORF">DIATSA_LOCUS12064</name>
</gene>
<dbReference type="GO" id="GO:0016020">
    <property type="term" value="C:membrane"/>
    <property type="evidence" value="ECO:0007669"/>
    <property type="project" value="UniProtKB-SubCell"/>
</dbReference>
<dbReference type="InterPro" id="IPR005828">
    <property type="entry name" value="MFS_sugar_transport-like"/>
</dbReference>
<dbReference type="SUPFAM" id="SSF103473">
    <property type="entry name" value="MFS general substrate transporter"/>
    <property type="match status" value="1"/>
</dbReference>
<feature type="transmembrane region" description="Helical" evidence="5">
    <location>
        <begin position="330"/>
        <end position="351"/>
    </location>
</feature>
<protein>
    <recommendedName>
        <fullName evidence="6">Major facilitator superfamily (MFS) profile domain-containing protein</fullName>
    </recommendedName>
</protein>
<keyword evidence="2 5" id="KW-0812">Transmembrane</keyword>
<dbReference type="InterPro" id="IPR036259">
    <property type="entry name" value="MFS_trans_sf"/>
</dbReference>
<proteinExistence type="predicted"/>
<name>A0A9N9WIT0_9NEOP</name>
<dbReference type="AlphaFoldDB" id="A0A9N9WIT0"/>
<keyword evidence="4 5" id="KW-0472">Membrane</keyword>
<feature type="transmembrane region" description="Helical" evidence="5">
    <location>
        <begin position="263"/>
        <end position="282"/>
    </location>
</feature>
<evidence type="ECO:0000313" key="8">
    <source>
        <dbReference type="Proteomes" id="UP001153714"/>
    </source>
</evidence>
<reference evidence="7" key="2">
    <citation type="submission" date="2022-10" db="EMBL/GenBank/DDBJ databases">
        <authorList>
            <consortium name="ENA_rothamsted_submissions"/>
            <consortium name="culmorum"/>
            <person name="King R."/>
        </authorList>
    </citation>
    <scope>NUCLEOTIDE SEQUENCE</scope>
</reference>
<keyword evidence="8" id="KW-1185">Reference proteome</keyword>
<accession>A0A9N9WIT0</accession>
<comment type="subcellular location">
    <subcellularLocation>
        <location evidence="1">Membrane</location>
        <topology evidence="1">Multi-pass membrane protein</topology>
    </subcellularLocation>
</comment>
<dbReference type="PANTHER" id="PTHR48021">
    <property type="match status" value="1"/>
</dbReference>
<feature type="transmembrane region" description="Helical" evidence="5">
    <location>
        <begin position="58"/>
        <end position="75"/>
    </location>
</feature>
<evidence type="ECO:0000256" key="3">
    <source>
        <dbReference type="ARBA" id="ARBA00022989"/>
    </source>
</evidence>
<feature type="transmembrane region" description="Helical" evidence="5">
    <location>
        <begin position="14"/>
        <end position="38"/>
    </location>
</feature>
<dbReference type="Proteomes" id="UP001153714">
    <property type="component" value="Chromosome 7"/>
</dbReference>